<evidence type="ECO:0000313" key="1">
    <source>
        <dbReference type="EMBL" id="CAB4032862.1"/>
    </source>
</evidence>
<dbReference type="Proteomes" id="UP001152795">
    <property type="component" value="Unassembled WGS sequence"/>
</dbReference>
<organism evidence="1 2">
    <name type="scientific">Paramuricea clavata</name>
    <name type="common">Red gorgonian</name>
    <name type="synonym">Violescent sea-whip</name>
    <dbReference type="NCBI Taxonomy" id="317549"/>
    <lineage>
        <taxon>Eukaryota</taxon>
        <taxon>Metazoa</taxon>
        <taxon>Cnidaria</taxon>
        <taxon>Anthozoa</taxon>
        <taxon>Octocorallia</taxon>
        <taxon>Malacalcyonacea</taxon>
        <taxon>Plexauridae</taxon>
        <taxon>Paramuricea</taxon>
    </lineage>
</organism>
<gene>
    <name evidence="1" type="ORF">PACLA_8A024759</name>
</gene>
<dbReference type="AlphaFoldDB" id="A0A7D9JMF8"/>
<reference evidence="1" key="1">
    <citation type="submission" date="2020-04" db="EMBL/GenBank/DDBJ databases">
        <authorList>
            <person name="Alioto T."/>
            <person name="Alioto T."/>
            <person name="Gomez Garrido J."/>
        </authorList>
    </citation>
    <scope>NUCLEOTIDE SEQUENCE</scope>
    <source>
        <strain evidence="1">A484AB</strain>
    </source>
</reference>
<proteinExistence type="predicted"/>
<evidence type="ECO:0000313" key="2">
    <source>
        <dbReference type="Proteomes" id="UP001152795"/>
    </source>
</evidence>
<dbReference type="Gene3D" id="1.20.1070.10">
    <property type="entry name" value="Rhodopsin 7-helix transmembrane proteins"/>
    <property type="match status" value="1"/>
</dbReference>
<feature type="non-terminal residue" evidence="1">
    <location>
        <position position="103"/>
    </location>
</feature>
<keyword evidence="2" id="KW-1185">Reference proteome</keyword>
<sequence>MSKIAVFALLPFILIMVLAIIVIDIKTWRSISRAQIELQRLGSECGSDTNSASYQAEKKRVQTEKRFAKVVVFLLLNVVVFILPQTFVIGSRMVNVWCNSCVK</sequence>
<comment type="caution">
    <text evidence="1">The sequence shown here is derived from an EMBL/GenBank/DDBJ whole genome shotgun (WGS) entry which is preliminary data.</text>
</comment>
<name>A0A7D9JMF8_PARCT</name>
<accession>A0A7D9JMF8</accession>
<protein>
    <submittedName>
        <fullName evidence="1">Uncharacterized protein</fullName>
    </submittedName>
</protein>
<dbReference type="EMBL" id="CACRXK020018760">
    <property type="protein sequence ID" value="CAB4032862.1"/>
    <property type="molecule type" value="Genomic_DNA"/>
</dbReference>